<evidence type="ECO:0000313" key="3">
    <source>
        <dbReference type="Proteomes" id="UP000663124"/>
    </source>
</evidence>
<accession>A0AAP9WDP0</accession>
<dbReference type="Pfam" id="PF04321">
    <property type="entry name" value="RmlD_sub_bind"/>
    <property type="match status" value="1"/>
</dbReference>
<sequence length="283" mass="32234">MKKILIIGGKSSIGVALENYFCKDYFVVCSSRSKEKKYYYLDLAEDLDSWEISENFDYVFFCAGISSVKICKENPILTYKVNVEHTVALIKKLIKSGSKIIFFSTSLVFNGLHPNPKEKDIVSPICEYGRLKSETEKKILNLSDNVSIIRMTKVIHKGMPLFDKWKNQLLRNEKVHAFSNYSISPISIKYFNDAMAQLLKNWTPGILHLSSFDEITYFEVAKCVAKYFGFKEDLIVAQLAKADDISMDYVPMNVALDMNYTANALNITIPSFFDALSFYNGLG</sequence>
<dbReference type="RefSeq" id="WP_000721882.1">
    <property type="nucleotide sequence ID" value="NZ_CP043884.1"/>
</dbReference>
<dbReference type="InterPro" id="IPR036291">
    <property type="entry name" value="NAD(P)-bd_dom_sf"/>
</dbReference>
<feature type="domain" description="RmlD-like substrate binding" evidence="1">
    <location>
        <begin position="3"/>
        <end position="275"/>
    </location>
</feature>
<dbReference type="Gene3D" id="3.90.25.10">
    <property type="entry name" value="UDP-galactose 4-epimerase, domain 1"/>
    <property type="match status" value="1"/>
</dbReference>
<dbReference type="EMBL" id="CP043884">
    <property type="protein sequence ID" value="QOI43112.1"/>
    <property type="molecule type" value="Genomic_DNA"/>
</dbReference>
<dbReference type="AlphaFoldDB" id="A0AAP9WDP0"/>
<organism evidence="2 3">
    <name type="scientific">Leptospira interrogans serovar Canicola</name>
    <dbReference type="NCBI Taxonomy" id="211880"/>
    <lineage>
        <taxon>Bacteria</taxon>
        <taxon>Pseudomonadati</taxon>
        <taxon>Spirochaetota</taxon>
        <taxon>Spirochaetia</taxon>
        <taxon>Leptospirales</taxon>
        <taxon>Leptospiraceae</taxon>
        <taxon>Leptospira</taxon>
    </lineage>
</organism>
<dbReference type="Proteomes" id="UP000663124">
    <property type="component" value="Chromosome 1"/>
</dbReference>
<gene>
    <name evidence="2" type="ORF">Lepto782_13140</name>
</gene>
<dbReference type="Gene3D" id="3.40.50.720">
    <property type="entry name" value="NAD(P)-binding Rossmann-like Domain"/>
    <property type="match status" value="1"/>
</dbReference>
<evidence type="ECO:0000313" key="2">
    <source>
        <dbReference type="EMBL" id="QOI43112.1"/>
    </source>
</evidence>
<dbReference type="InterPro" id="IPR029903">
    <property type="entry name" value="RmlD-like-bd"/>
</dbReference>
<reference evidence="2" key="1">
    <citation type="submission" date="2019-09" db="EMBL/GenBank/DDBJ databases">
        <title>Comparative Genomics of Leptospira interrogans Reveals Genome Plasticity - A Common Adaptive Strategy for Survival in Various Hosts.</title>
        <authorList>
            <person name="Ramli S.R."/>
            <person name="Bunk B."/>
            <person name="Goris M."/>
            <person name="Bhuju S."/>
            <person name="Jarek M."/>
            <person name="Sproer C."/>
            <person name="Mustakim S."/>
            <person name="Strommenger B."/>
            <person name="Pessler F."/>
        </authorList>
    </citation>
    <scope>NUCLEOTIDE SEQUENCE</scope>
    <source>
        <strain evidence="2">782</strain>
    </source>
</reference>
<proteinExistence type="predicted"/>
<dbReference type="SUPFAM" id="SSF51735">
    <property type="entry name" value="NAD(P)-binding Rossmann-fold domains"/>
    <property type="match status" value="1"/>
</dbReference>
<evidence type="ECO:0000259" key="1">
    <source>
        <dbReference type="Pfam" id="PF04321"/>
    </source>
</evidence>
<name>A0AAP9WDP0_LEPIR</name>
<protein>
    <submittedName>
        <fullName evidence="2">Sugar nucleotide-binding protein</fullName>
    </submittedName>
</protein>
<dbReference type="PANTHER" id="PTHR43242">
    <property type="entry name" value="NAD(P)-BINDING ROSSMANN-FOLD SUPERFAMILY PROTEIN"/>
    <property type="match status" value="1"/>
</dbReference>
<dbReference type="PANTHER" id="PTHR43242:SF1">
    <property type="entry name" value="NAD(P)-BINDING ROSSMANN-FOLD SUPERFAMILY PROTEIN"/>
    <property type="match status" value="1"/>
</dbReference>